<dbReference type="InterPro" id="IPR051212">
    <property type="entry name" value="Type-I_RE_S_subunit"/>
</dbReference>
<name>A0A6N3ALB6_9FIRM</name>
<dbReference type="PANTHER" id="PTHR43140:SF1">
    <property type="entry name" value="TYPE I RESTRICTION ENZYME ECOKI SPECIFICITY SUBUNIT"/>
    <property type="match status" value="1"/>
</dbReference>
<protein>
    <submittedName>
        <fullName evidence="6">EcoKI restriction-modification system protein HsdS</fullName>
    </submittedName>
</protein>
<keyword evidence="3" id="KW-0238">DNA-binding</keyword>
<dbReference type="RefSeq" id="WP_156704399.1">
    <property type="nucleotide sequence ID" value="NZ_CACRUX010000031.1"/>
</dbReference>
<evidence type="ECO:0000256" key="4">
    <source>
        <dbReference type="ARBA" id="ARBA00038652"/>
    </source>
</evidence>
<dbReference type="GO" id="GO:0003677">
    <property type="term" value="F:DNA binding"/>
    <property type="evidence" value="ECO:0007669"/>
    <property type="project" value="UniProtKB-KW"/>
</dbReference>
<dbReference type="GO" id="GO:0009307">
    <property type="term" value="P:DNA restriction-modification system"/>
    <property type="evidence" value="ECO:0007669"/>
    <property type="project" value="UniProtKB-KW"/>
</dbReference>
<dbReference type="SUPFAM" id="SSF116734">
    <property type="entry name" value="DNA methylase specificity domain"/>
    <property type="match status" value="2"/>
</dbReference>
<comment type="subunit">
    <text evidence="4">The methyltransferase is composed of M and S polypeptides.</text>
</comment>
<organism evidence="6">
    <name type="scientific">Veillonella ratti</name>
    <dbReference type="NCBI Taxonomy" id="103892"/>
    <lineage>
        <taxon>Bacteria</taxon>
        <taxon>Bacillati</taxon>
        <taxon>Bacillota</taxon>
        <taxon>Negativicutes</taxon>
        <taxon>Veillonellales</taxon>
        <taxon>Veillonellaceae</taxon>
        <taxon>Veillonella</taxon>
    </lineage>
</organism>
<proteinExistence type="inferred from homology"/>
<accession>A0A6N3ALB6</accession>
<evidence type="ECO:0000256" key="2">
    <source>
        <dbReference type="ARBA" id="ARBA00022747"/>
    </source>
</evidence>
<evidence type="ECO:0000256" key="3">
    <source>
        <dbReference type="ARBA" id="ARBA00023125"/>
    </source>
</evidence>
<dbReference type="Pfam" id="PF01420">
    <property type="entry name" value="Methylase_S"/>
    <property type="match status" value="2"/>
</dbReference>
<dbReference type="AlphaFoldDB" id="A0A6N3ALB6"/>
<feature type="domain" description="Type I restriction modification DNA specificity" evidence="5">
    <location>
        <begin position="327"/>
        <end position="499"/>
    </location>
</feature>
<evidence type="ECO:0000256" key="1">
    <source>
        <dbReference type="ARBA" id="ARBA00010923"/>
    </source>
</evidence>
<dbReference type="InterPro" id="IPR044946">
    <property type="entry name" value="Restrct_endonuc_typeI_TRD_sf"/>
</dbReference>
<dbReference type="PANTHER" id="PTHR43140">
    <property type="entry name" value="TYPE-1 RESTRICTION ENZYME ECOKI SPECIFICITY PROTEIN"/>
    <property type="match status" value="1"/>
</dbReference>
<sequence length="503" mass="56730">MIDTKALKDKILDLAMRGKLTPQDPNDEPASELLKRIKAEKEKLINQKKIKREKNGSEIFQGDDGLHYEKFADGTIKEIEVPYELPEGWAWANLNQVTNIVMGSSPSGNNIYNKPILNCVEFHQGKSHFSEVYVNESKKWTTEITQLIETDAVLMSVRAPVGDVNIINRPIVIGRGIAGLIPQINIKYLFYYLSLEKEGLEQNASGSTFKSITVKGIKKHLIAVPPLNEQTRIIKQINKSLVLVCAIKQNQNELNLISTNLKQKILDISMQGKLIPQNINDEPASILLDKIRAEKQKLFKEGKIKKKDLEEIQPTLDEDNAYYQNIPKSWSLVCLKTIVYILNGDRGKNYPSKEKLSFSGNIPFISAINLKNGLVSKESLKYLNDEQYNLLRSGKIKKDDILFCIRGSLAKNGISKFTKGAIASSLVILRSYNKRLISPLFLLAYCNSTQISSELNKYNNGTAQPNLAASDLSKFVIALPPKMQQHKILRAIYRVNNIVDFIK</sequence>
<gene>
    <name evidence="6" type="ORF">VRLFYP33_00759</name>
</gene>
<dbReference type="Gene3D" id="3.90.220.20">
    <property type="entry name" value="DNA methylase specificity domains"/>
    <property type="match status" value="2"/>
</dbReference>
<comment type="similarity">
    <text evidence="1">Belongs to the type-I restriction system S methylase family.</text>
</comment>
<evidence type="ECO:0000259" key="5">
    <source>
        <dbReference type="Pfam" id="PF01420"/>
    </source>
</evidence>
<feature type="domain" description="Type I restriction modification DNA specificity" evidence="5">
    <location>
        <begin position="86"/>
        <end position="239"/>
    </location>
</feature>
<evidence type="ECO:0000313" key="6">
    <source>
        <dbReference type="EMBL" id="VYT90998.1"/>
    </source>
</evidence>
<keyword evidence="2" id="KW-0680">Restriction system</keyword>
<reference evidence="6" key="1">
    <citation type="submission" date="2019-11" db="EMBL/GenBank/DDBJ databases">
        <authorList>
            <person name="Feng L."/>
        </authorList>
    </citation>
    <scope>NUCLEOTIDE SEQUENCE</scope>
    <source>
        <strain evidence="6">VrattiLFYP33</strain>
    </source>
</reference>
<dbReference type="EMBL" id="CACRUX010000031">
    <property type="protein sequence ID" value="VYT90998.1"/>
    <property type="molecule type" value="Genomic_DNA"/>
</dbReference>
<dbReference type="InterPro" id="IPR000055">
    <property type="entry name" value="Restrct_endonuc_typeI_TRD"/>
</dbReference>